<proteinExistence type="predicted"/>
<feature type="transmembrane region" description="Helical" evidence="1">
    <location>
        <begin position="291"/>
        <end position="308"/>
    </location>
</feature>
<feature type="transmembrane region" description="Helical" evidence="1">
    <location>
        <begin position="151"/>
        <end position="181"/>
    </location>
</feature>
<keyword evidence="1" id="KW-0812">Transmembrane</keyword>
<protein>
    <recommendedName>
        <fullName evidence="4">Glycosyltransferase RgtA/B/C/D-like domain-containing protein</fullName>
    </recommendedName>
</protein>
<evidence type="ECO:0008006" key="4">
    <source>
        <dbReference type="Google" id="ProtNLM"/>
    </source>
</evidence>
<feature type="transmembrane region" description="Helical" evidence="1">
    <location>
        <begin position="371"/>
        <end position="390"/>
    </location>
</feature>
<name>A0ABV8ASD5_9BACT</name>
<comment type="caution">
    <text evidence="2">The sequence shown here is derived from an EMBL/GenBank/DDBJ whole genome shotgun (WGS) entry which is preliminary data.</text>
</comment>
<dbReference type="RefSeq" id="WP_377906247.1">
    <property type="nucleotide sequence ID" value="NZ_JBHRZS010000007.1"/>
</dbReference>
<feature type="transmembrane region" description="Helical" evidence="1">
    <location>
        <begin position="320"/>
        <end position="335"/>
    </location>
</feature>
<keyword evidence="3" id="KW-1185">Reference proteome</keyword>
<keyword evidence="1" id="KW-1133">Transmembrane helix</keyword>
<evidence type="ECO:0000313" key="2">
    <source>
        <dbReference type="EMBL" id="MFC3880898.1"/>
    </source>
</evidence>
<dbReference type="Proteomes" id="UP001595805">
    <property type="component" value="Unassembled WGS sequence"/>
</dbReference>
<sequence>MTRAYQILTLLFVLASILLVILAIPRGFDFTDEGLYVLLADPKQQNVGGIFNYDLFFKLIHRFTGFEFGIIGLRIIRFLSYFLGAWALTRFWQNLYLSGKIFRPVFILVLAGLMAGYSFLPPSLSYNSISVVGACFWLAILSKPKPRSWDFLSLGIVLLFLFYSKATFCILVTIVSLIYFWDKKMLNIRTLSLILIPFLLIETFCFFIFETNAILRILATDSFVFLRVDYSFPLLLKYTGVGIFWSLIPGLLFFLAGLISRKKSQLRIPSLLMAVASIPLVFYFTWITSEWNHAFLLILCALLGWKVAQGNIYCLDRKKQFFFILLLLLPFAMHFGSNVYWLRLGIHYAVFWVLAIQLLNKETSVSSFSQFHLATTMSIFVLIGFGIWIMPFEGTSLELATEEWEYKTGKKIKLNSVQVNMLSTLRDELDDIGEGEIAAFYRNPGILYLLDYRSPFIPGYWTADQARHYLKEGNELSVILENDLGAFPFDSTNWVLKQELSQPNGERLRVLWKK</sequence>
<feature type="transmembrane region" description="Helical" evidence="1">
    <location>
        <begin position="193"/>
        <end position="218"/>
    </location>
</feature>
<feature type="transmembrane region" description="Helical" evidence="1">
    <location>
        <begin position="101"/>
        <end position="120"/>
    </location>
</feature>
<feature type="transmembrane region" description="Helical" evidence="1">
    <location>
        <begin position="238"/>
        <end position="259"/>
    </location>
</feature>
<organism evidence="2 3">
    <name type="scientific">Algoriphagus namhaensis</name>
    <dbReference type="NCBI Taxonomy" id="915353"/>
    <lineage>
        <taxon>Bacteria</taxon>
        <taxon>Pseudomonadati</taxon>
        <taxon>Bacteroidota</taxon>
        <taxon>Cytophagia</taxon>
        <taxon>Cytophagales</taxon>
        <taxon>Cyclobacteriaceae</taxon>
        <taxon>Algoriphagus</taxon>
    </lineage>
</organism>
<feature type="transmembrane region" description="Helical" evidence="1">
    <location>
        <begin position="68"/>
        <end position="89"/>
    </location>
</feature>
<feature type="transmembrane region" description="Helical" evidence="1">
    <location>
        <begin position="266"/>
        <end position="285"/>
    </location>
</feature>
<accession>A0ABV8ASD5</accession>
<reference evidence="3" key="1">
    <citation type="journal article" date="2019" name="Int. J. Syst. Evol. Microbiol.">
        <title>The Global Catalogue of Microorganisms (GCM) 10K type strain sequencing project: providing services to taxonomists for standard genome sequencing and annotation.</title>
        <authorList>
            <consortium name="The Broad Institute Genomics Platform"/>
            <consortium name="The Broad Institute Genome Sequencing Center for Infectious Disease"/>
            <person name="Wu L."/>
            <person name="Ma J."/>
        </authorList>
    </citation>
    <scope>NUCLEOTIDE SEQUENCE [LARGE SCALE GENOMIC DNA]</scope>
    <source>
        <strain evidence="3">CCUG 60523</strain>
    </source>
</reference>
<gene>
    <name evidence="2" type="ORF">ACFOSV_11950</name>
</gene>
<evidence type="ECO:0000313" key="3">
    <source>
        <dbReference type="Proteomes" id="UP001595805"/>
    </source>
</evidence>
<evidence type="ECO:0000256" key="1">
    <source>
        <dbReference type="SAM" id="Phobius"/>
    </source>
</evidence>
<dbReference type="EMBL" id="JBHRZS010000007">
    <property type="protein sequence ID" value="MFC3880898.1"/>
    <property type="molecule type" value="Genomic_DNA"/>
</dbReference>
<keyword evidence="1" id="KW-0472">Membrane</keyword>